<evidence type="ECO:0000256" key="4">
    <source>
        <dbReference type="ARBA" id="ARBA00022840"/>
    </source>
</evidence>
<evidence type="ECO:0000256" key="2">
    <source>
        <dbReference type="ARBA" id="ARBA00022448"/>
    </source>
</evidence>
<evidence type="ECO:0000313" key="8">
    <source>
        <dbReference type="Proteomes" id="UP000242243"/>
    </source>
</evidence>
<dbReference type="AlphaFoldDB" id="A0A1I5QZS4"/>
<dbReference type="PANTHER" id="PTHR42798:SF6">
    <property type="entry name" value="CELL DIVISION ATP-BINDING PROTEIN FTSE"/>
    <property type="match status" value="1"/>
</dbReference>
<dbReference type="GO" id="GO:0098796">
    <property type="term" value="C:membrane protein complex"/>
    <property type="evidence" value="ECO:0007669"/>
    <property type="project" value="UniProtKB-ARBA"/>
</dbReference>
<keyword evidence="2" id="KW-0813">Transport</keyword>
<dbReference type="Pfam" id="PF00005">
    <property type="entry name" value="ABC_tran"/>
    <property type="match status" value="1"/>
</dbReference>
<sequence length="226" mass="25478">MTLPLEVKQINKRFKDGETYIDVLKTIDFKIKKGEFVAIVGPSGSGKSTLLSIIGALLSTDEGNVLINGKSVKNLDESQRSEVRLNDIGFIFQTAELLPYLHAEDQLDLVAKLNNMDKKERKERAKALLTDVGLEKRRKHYPHQLSGGEKQRVAVARAFMNDPALILADEPTASLDEDRSHEIVSLIKQEVKAKDKAAIMVTHDESLLTYCDRVFRMKDHHLIEDK</sequence>
<protein>
    <submittedName>
        <fullName evidence="6">ABC transporter ATP-binding protein</fullName>
    </submittedName>
    <submittedName>
        <fullName evidence="7">Putative ABC transport system ATP-binding protein</fullName>
    </submittedName>
</protein>
<evidence type="ECO:0000259" key="5">
    <source>
        <dbReference type="PROSITE" id="PS50893"/>
    </source>
</evidence>
<evidence type="ECO:0000256" key="1">
    <source>
        <dbReference type="ARBA" id="ARBA00005417"/>
    </source>
</evidence>
<dbReference type="InterPro" id="IPR003593">
    <property type="entry name" value="AAA+_ATPase"/>
</dbReference>
<dbReference type="InterPro" id="IPR017911">
    <property type="entry name" value="MacB-like_ATP-bd"/>
</dbReference>
<accession>A0A1I5QZS4</accession>
<dbReference type="GO" id="GO:0016887">
    <property type="term" value="F:ATP hydrolysis activity"/>
    <property type="evidence" value="ECO:0007669"/>
    <property type="project" value="InterPro"/>
</dbReference>
<reference evidence="7 8" key="1">
    <citation type="submission" date="2016-10" db="EMBL/GenBank/DDBJ databases">
        <authorList>
            <person name="de Groot N.N."/>
        </authorList>
    </citation>
    <scope>NUCLEOTIDE SEQUENCE [LARGE SCALE GENOMIC DNA]</scope>
    <source>
        <strain evidence="7 8">DSM 17073</strain>
    </source>
</reference>
<dbReference type="InterPro" id="IPR027417">
    <property type="entry name" value="P-loop_NTPase"/>
</dbReference>
<evidence type="ECO:0000313" key="9">
    <source>
        <dbReference type="Proteomes" id="UP000321547"/>
    </source>
</evidence>
<dbReference type="EMBL" id="BJWI01000021">
    <property type="protein sequence ID" value="GEM01969.1"/>
    <property type="molecule type" value="Genomic_DNA"/>
</dbReference>
<dbReference type="GO" id="GO:0005524">
    <property type="term" value="F:ATP binding"/>
    <property type="evidence" value="ECO:0007669"/>
    <property type="project" value="UniProtKB-KW"/>
</dbReference>
<dbReference type="RefSeq" id="WP_089832658.1">
    <property type="nucleotide sequence ID" value="NZ_BJWI01000021.1"/>
</dbReference>
<dbReference type="Gene3D" id="3.40.50.300">
    <property type="entry name" value="P-loop containing nucleotide triphosphate hydrolases"/>
    <property type="match status" value="1"/>
</dbReference>
<dbReference type="Proteomes" id="UP000321547">
    <property type="component" value="Unassembled WGS sequence"/>
</dbReference>
<proteinExistence type="inferred from homology"/>
<gene>
    <name evidence="6" type="ORF">HHA03_15010</name>
    <name evidence="7" type="ORF">SAMN05421839_12568</name>
</gene>
<dbReference type="STRING" id="306540.SAMN05421839_12568"/>
<keyword evidence="4 7" id="KW-0067">ATP-binding</keyword>
<comment type="similarity">
    <text evidence="1">Belongs to the ABC transporter superfamily.</text>
</comment>
<evidence type="ECO:0000313" key="6">
    <source>
        <dbReference type="EMBL" id="GEM01969.1"/>
    </source>
</evidence>
<dbReference type="FunFam" id="3.40.50.300:FF:000032">
    <property type="entry name" value="Export ABC transporter ATP-binding protein"/>
    <property type="match status" value="1"/>
</dbReference>
<dbReference type="SMART" id="SM00382">
    <property type="entry name" value="AAA"/>
    <property type="match status" value="1"/>
</dbReference>
<reference evidence="6 9" key="2">
    <citation type="submission" date="2019-07" db="EMBL/GenBank/DDBJ databases">
        <title>Whole genome shotgun sequence of Halolactibacillus halophilus NBRC 100868.</title>
        <authorList>
            <person name="Hosoyama A."/>
            <person name="Uohara A."/>
            <person name="Ohji S."/>
            <person name="Ichikawa N."/>
        </authorList>
    </citation>
    <scope>NUCLEOTIDE SEQUENCE [LARGE SCALE GENOMIC DNA]</scope>
    <source>
        <strain evidence="6 9">NBRC 100868</strain>
    </source>
</reference>
<dbReference type="GO" id="GO:0022857">
    <property type="term" value="F:transmembrane transporter activity"/>
    <property type="evidence" value="ECO:0007669"/>
    <property type="project" value="UniProtKB-ARBA"/>
</dbReference>
<dbReference type="PROSITE" id="PS00211">
    <property type="entry name" value="ABC_TRANSPORTER_1"/>
    <property type="match status" value="1"/>
</dbReference>
<dbReference type="PROSITE" id="PS50893">
    <property type="entry name" value="ABC_TRANSPORTER_2"/>
    <property type="match status" value="1"/>
</dbReference>
<dbReference type="PANTHER" id="PTHR42798">
    <property type="entry name" value="LIPOPROTEIN-RELEASING SYSTEM ATP-BINDING PROTEIN LOLD"/>
    <property type="match status" value="1"/>
</dbReference>
<dbReference type="EMBL" id="FOXC01000025">
    <property type="protein sequence ID" value="SFP51768.1"/>
    <property type="molecule type" value="Genomic_DNA"/>
</dbReference>
<feature type="domain" description="ABC transporter" evidence="5">
    <location>
        <begin position="5"/>
        <end position="226"/>
    </location>
</feature>
<organism evidence="7 8">
    <name type="scientific">Halolactibacillus halophilus</name>
    <dbReference type="NCBI Taxonomy" id="306540"/>
    <lineage>
        <taxon>Bacteria</taxon>
        <taxon>Bacillati</taxon>
        <taxon>Bacillota</taxon>
        <taxon>Bacilli</taxon>
        <taxon>Bacillales</taxon>
        <taxon>Bacillaceae</taxon>
        <taxon>Halolactibacillus</taxon>
    </lineage>
</organism>
<dbReference type="CDD" id="cd03255">
    <property type="entry name" value="ABC_MJ0796_LolCDE_FtsE"/>
    <property type="match status" value="1"/>
</dbReference>
<dbReference type="Proteomes" id="UP000242243">
    <property type="component" value="Unassembled WGS sequence"/>
</dbReference>
<dbReference type="InterPro" id="IPR017871">
    <property type="entry name" value="ABC_transporter-like_CS"/>
</dbReference>
<evidence type="ECO:0000256" key="3">
    <source>
        <dbReference type="ARBA" id="ARBA00022741"/>
    </source>
</evidence>
<evidence type="ECO:0000313" key="7">
    <source>
        <dbReference type="EMBL" id="SFP51768.1"/>
    </source>
</evidence>
<dbReference type="SUPFAM" id="SSF52540">
    <property type="entry name" value="P-loop containing nucleoside triphosphate hydrolases"/>
    <property type="match status" value="1"/>
</dbReference>
<dbReference type="InterPro" id="IPR003439">
    <property type="entry name" value="ABC_transporter-like_ATP-bd"/>
</dbReference>
<keyword evidence="3" id="KW-0547">Nucleotide-binding</keyword>
<name>A0A1I5QZS4_9BACI</name>
<dbReference type="OrthoDB" id="9791546at2"/>
<keyword evidence="9" id="KW-1185">Reference proteome</keyword>